<comment type="caution">
    <text evidence="1">The sequence shown here is derived from an EMBL/GenBank/DDBJ whole genome shotgun (WGS) entry which is preliminary data.</text>
</comment>
<dbReference type="InterPro" id="IPR025850">
    <property type="entry name" value="SUKH-3"/>
</dbReference>
<organism evidence="1 2">
    <name type="scientific">Mesorhizobium newzealandense</name>
    <dbReference type="NCBI Taxonomy" id="1300302"/>
    <lineage>
        <taxon>Bacteria</taxon>
        <taxon>Pseudomonadati</taxon>
        <taxon>Pseudomonadota</taxon>
        <taxon>Alphaproteobacteria</taxon>
        <taxon>Hyphomicrobiales</taxon>
        <taxon>Phyllobacteriaceae</taxon>
        <taxon>Mesorhizobium</taxon>
    </lineage>
</organism>
<dbReference type="Pfam" id="PF14433">
    <property type="entry name" value="SUKH-3"/>
    <property type="match status" value="1"/>
</dbReference>
<reference evidence="2" key="1">
    <citation type="journal article" date="2019" name="Int. J. Syst. Evol. Microbiol.">
        <title>The Global Catalogue of Microorganisms (GCM) 10K type strain sequencing project: providing services to taxonomists for standard genome sequencing and annotation.</title>
        <authorList>
            <consortium name="The Broad Institute Genomics Platform"/>
            <consortium name="The Broad Institute Genome Sequencing Center for Infectious Disease"/>
            <person name="Wu L."/>
            <person name="Ma J."/>
        </authorList>
    </citation>
    <scope>NUCLEOTIDE SEQUENCE [LARGE SCALE GENOMIC DNA]</scope>
    <source>
        <strain evidence="2">CGMCC 1.16225</strain>
    </source>
</reference>
<keyword evidence="2" id="KW-1185">Reference proteome</keyword>
<gene>
    <name evidence="1" type="ORF">ACFSOZ_06500</name>
</gene>
<evidence type="ECO:0000313" key="2">
    <source>
        <dbReference type="Proteomes" id="UP001597405"/>
    </source>
</evidence>
<dbReference type="RefSeq" id="WP_379094906.1">
    <property type="nucleotide sequence ID" value="NZ_JBHUGZ010000002.1"/>
</dbReference>
<dbReference type="Proteomes" id="UP001597405">
    <property type="component" value="Unassembled WGS sequence"/>
</dbReference>
<evidence type="ECO:0000313" key="1">
    <source>
        <dbReference type="EMBL" id="MFD1982341.1"/>
    </source>
</evidence>
<dbReference type="EMBL" id="JBHUGZ010000002">
    <property type="protein sequence ID" value="MFD1982341.1"/>
    <property type="molecule type" value="Genomic_DNA"/>
</dbReference>
<proteinExistence type="predicted"/>
<accession>A0ABW4U5Y2</accession>
<protein>
    <submittedName>
        <fullName evidence="1">SUKH-3 domain-containing protein</fullName>
    </submittedName>
</protein>
<name>A0ABW4U5Y2_9HYPH</name>
<sequence length="170" mass="18174">MTTLPTAVLPIFAAAGWSTGRNVPVSPAVPASHPVAAILSGFGGLNVGKLGPGLECARSDVLFCWSPDEGYQEIFEIGDLLQTELACFACAHNGHESLYIDREGRVFAVFPDMPGISFMGHTFGEAMERSLLGRKASPLLLPSHDKVSWYGEILTRGDPQILSIEDLTTG</sequence>